<evidence type="ECO:0000313" key="2">
    <source>
        <dbReference type="EMBL" id="KAL2838684.1"/>
    </source>
</evidence>
<dbReference type="GeneID" id="98157130"/>
<protein>
    <submittedName>
        <fullName evidence="2">Uncharacterized protein</fullName>
    </submittedName>
</protein>
<evidence type="ECO:0000256" key="1">
    <source>
        <dbReference type="SAM" id="Phobius"/>
    </source>
</evidence>
<dbReference type="RefSeq" id="XP_070893153.1">
    <property type="nucleotide sequence ID" value="XM_071041966.1"/>
</dbReference>
<feature type="transmembrane region" description="Helical" evidence="1">
    <location>
        <begin position="33"/>
        <end position="56"/>
    </location>
</feature>
<dbReference type="EMBL" id="JBFXLR010000082">
    <property type="protein sequence ID" value="KAL2838684.1"/>
    <property type="molecule type" value="Genomic_DNA"/>
</dbReference>
<name>A0ABR4JF63_9EURO</name>
<accession>A0ABR4JF63</accession>
<comment type="caution">
    <text evidence="2">The sequence shown here is derived from an EMBL/GenBank/DDBJ whole genome shotgun (WGS) entry which is preliminary data.</text>
</comment>
<reference evidence="2 3" key="1">
    <citation type="submission" date="2024-07" db="EMBL/GenBank/DDBJ databases">
        <title>Section-level genome sequencing and comparative genomics of Aspergillus sections Usti and Cavernicolus.</title>
        <authorList>
            <consortium name="Lawrence Berkeley National Laboratory"/>
            <person name="Nybo J.L."/>
            <person name="Vesth T.C."/>
            <person name="Theobald S."/>
            <person name="Frisvad J.C."/>
            <person name="Larsen T.O."/>
            <person name="Kjaerboelling I."/>
            <person name="Rothschild-Mancinelli K."/>
            <person name="Lyhne E.K."/>
            <person name="Kogle M.E."/>
            <person name="Barry K."/>
            <person name="Clum A."/>
            <person name="Na H."/>
            <person name="Ledsgaard L."/>
            <person name="Lin J."/>
            <person name="Lipzen A."/>
            <person name="Kuo A."/>
            <person name="Riley R."/>
            <person name="Mondo S."/>
            <person name="LaButti K."/>
            <person name="Haridas S."/>
            <person name="Pangalinan J."/>
            <person name="Salamov A.A."/>
            <person name="Simmons B.A."/>
            <person name="Magnuson J.K."/>
            <person name="Chen J."/>
            <person name="Drula E."/>
            <person name="Henrissat B."/>
            <person name="Wiebenga A."/>
            <person name="Lubbers R.J."/>
            <person name="Gomes A.C."/>
            <person name="Macurrencykelacurrency M.R."/>
            <person name="Stajich J."/>
            <person name="Grigoriev I.V."/>
            <person name="Mortensen U.H."/>
            <person name="De vries R.P."/>
            <person name="Baker S.E."/>
            <person name="Andersen M.R."/>
        </authorList>
    </citation>
    <scope>NUCLEOTIDE SEQUENCE [LARGE SCALE GENOMIC DNA]</scope>
    <source>
        <strain evidence="2 3">CBS 756.74</strain>
    </source>
</reference>
<dbReference type="Proteomes" id="UP001610444">
    <property type="component" value="Unassembled WGS sequence"/>
</dbReference>
<keyword evidence="1" id="KW-1133">Transmembrane helix</keyword>
<gene>
    <name evidence="2" type="ORF">BJX68DRAFT_248697</name>
</gene>
<organism evidence="2 3">
    <name type="scientific">Aspergillus pseudodeflectus</name>
    <dbReference type="NCBI Taxonomy" id="176178"/>
    <lineage>
        <taxon>Eukaryota</taxon>
        <taxon>Fungi</taxon>
        <taxon>Dikarya</taxon>
        <taxon>Ascomycota</taxon>
        <taxon>Pezizomycotina</taxon>
        <taxon>Eurotiomycetes</taxon>
        <taxon>Eurotiomycetidae</taxon>
        <taxon>Eurotiales</taxon>
        <taxon>Aspergillaceae</taxon>
        <taxon>Aspergillus</taxon>
        <taxon>Aspergillus subgen. Nidulantes</taxon>
    </lineage>
</organism>
<proteinExistence type="predicted"/>
<keyword evidence="1" id="KW-0472">Membrane</keyword>
<keyword evidence="3" id="KW-1185">Reference proteome</keyword>
<keyword evidence="1" id="KW-0812">Transmembrane</keyword>
<evidence type="ECO:0000313" key="3">
    <source>
        <dbReference type="Proteomes" id="UP001610444"/>
    </source>
</evidence>
<sequence length="75" mass="8234">MSGYVCPSINSHNFLPSFSNLWQLCHTWSSESVYITCELILFYGLLSPGFSVAALASRNHRAATLLHSTSGTRSP</sequence>